<gene>
    <name evidence="1" type="ordered locus">Calkro_0725</name>
</gene>
<dbReference type="Proteomes" id="UP000006835">
    <property type="component" value="Chromosome"/>
</dbReference>
<organism evidence="1 2">
    <name type="scientific">Caldicellulosiruptor kronotskyensis (strain DSM 18902 / VKM B-2412 / 2002)</name>
    <dbReference type="NCBI Taxonomy" id="632348"/>
    <lineage>
        <taxon>Bacteria</taxon>
        <taxon>Bacillati</taxon>
        <taxon>Bacillota</taxon>
        <taxon>Bacillota incertae sedis</taxon>
        <taxon>Caldicellulosiruptorales</taxon>
        <taxon>Caldicellulosiruptoraceae</taxon>
        <taxon>Caldicellulosiruptor</taxon>
    </lineage>
</organism>
<dbReference type="Pfam" id="PF05402">
    <property type="entry name" value="PqqD"/>
    <property type="match status" value="1"/>
</dbReference>
<proteinExistence type="predicted"/>
<reference key="1">
    <citation type="submission" date="2010-11" db="EMBL/GenBank/DDBJ databases">
        <title>Complete sequence of Caldicellulosiruptor kronotskyensis 2002.</title>
        <authorList>
            <consortium name="US DOE Joint Genome Institute"/>
            <person name="Lucas S."/>
            <person name="Copeland A."/>
            <person name="Lapidus A."/>
            <person name="Cheng J.-F."/>
            <person name="Bruce D."/>
            <person name="Goodwin L."/>
            <person name="Pitluck S."/>
            <person name="Davenport K."/>
            <person name="Detter J.C."/>
            <person name="Han C."/>
            <person name="Tapia R."/>
            <person name="Land M."/>
            <person name="Hauser L."/>
            <person name="Jeffries C."/>
            <person name="Kyrpides N."/>
            <person name="Ivanova N."/>
            <person name="Mikhailova N."/>
            <person name="Blumer-Schuette S.E."/>
            <person name="Kelly R.M."/>
            <person name="Woyke T."/>
        </authorList>
    </citation>
    <scope>NUCLEOTIDE SEQUENCE</scope>
    <source>
        <strain>2002</strain>
    </source>
</reference>
<dbReference type="InterPro" id="IPR041881">
    <property type="entry name" value="PqqD_sf"/>
</dbReference>
<evidence type="ECO:0008006" key="3">
    <source>
        <dbReference type="Google" id="ProtNLM"/>
    </source>
</evidence>
<dbReference type="RefSeq" id="WP_013429762.1">
    <property type="nucleotide sequence ID" value="NC_014720.1"/>
</dbReference>
<evidence type="ECO:0000313" key="1">
    <source>
        <dbReference type="EMBL" id="ADQ45616.1"/>
    </source>
</evidence>
<dbReference type="PATRIC" id="fig|632348.3.peg.770"/>
<dbReference type="EMBL" id="CP002330">
    <property type="protein sequence ID" value="ADQ45616.1"/>
    <property type="molecule type" value="Genomic_DNA"/>
</dbReference>
<keyword evidence="2" id="KW-1185">Reference proteome</keyword>
<dbReference type="AlphaFoldDB" id="E4SEX9"/>
<dbReference type="InterPro" id="IPR008792">
    <property type="entry name" value="PQQD"/>
</dbReference>
<name>E4SEX9_CALK2</name>
<protein>
    <recommendedName>
        <fullName evidence="3">Coenzyme PQQ synthesis protein D (PqqD)</fullName>
    </recommendedName>
</protein>
<reference evidence="1 2" key="2">
    <citation type="journal article" date="2011" name="J. Bacteriol.">
        <title>Complete genome sequences for the anaerobic, extremely thermophilic plant biomass-degrading bacteria Caldicellulosiruptor hydrothermalis, Caldicellulosiruptor kristjanssonii, Caldicellulosiruptor kronotskyensis, Caldicellulosiruptor owensenis, and Caldicellulosiruptor lactoaceticus.</title>
        <authorList>
            <person name="Blumer-Schuette S.E."/>
            <person name="Ozdemir I."/>
            <person name="Mistry D."/>
            <person name="Lucas S."/>
            <person name="Lapidus A."/>
            <person name="Cheng J.F."/>
            <person name="Goodwin L.A."/>
            <person name="Pitluck S."/>
            <person name="Land M.L."/>
            <person name="Hauser L.J."/>
            <person name="Woyke T."/>
            <person name="Mikhailova N."/>
            <person name="Pati A."/>
            <person name="Kyrpides N.C."/>
            <person name="Ivanova N."/>
            <person name="Detter J.C."/>
            <person name="Walston-Davenport K."/>
            <person name="Han S."/>
            <person name="Adams M.W."/>
            <person name="Kelly R.M."/>
        </authorList>
    </citation>
    <scope>NUCLEOTIDE SEQUENCE [LARGE SCALE GENOMIC DNA]</scope>
    <source>
        <strain evidence="2">DSM 18902 / VKM B-2412 / 2002</strain>
    </source>
</reference>
<dbReference type="OrthoDB" id="308521at2"/>
<dbReference type="HOGENOM" id="CLU_087932_0_0_9"/>
<accession>E4SEX9</accession>
<evidence type="ECO:0000313" key="2">
    <source>
        <dbReference type="Proteomes" id="UP000006835"/>
    </source>
</evidence>
<dbReference type="Gene3D" id="1.10.10.1150">
    <property type="entry name" value="Coenzyme PQQ synthesis protein D (PqqD)"/>
    <property type="match status" value="1"/>
</dbReference>
<dbReference type="KEGG" id="ckn:Calkro_0725"/>
<sequence length="281" mass="33856">MIDIMKSIPKFDEQNLLYKRLEQDGSLTFLSKKHPETQQMKLNETARFILDKCDGYHTIGEIVNEILKEYKGATTERVLEDVINILHSLWRFGLIRWLNENPLLDFFYQERYENYVFKMLYEDEVIDVLQILKELPHFVNPYIDENISYAEMLLRQKVFMFIEMFFSLTAEGKNVLTLSLSPLLRIKVNSAEVGYLYCEDYTIEGEIIRKFLQWCVKKMGEINYLLRDIRRLFFYLKDDNEILFEKLQDWSFKYAGTLKEELGRHSPYIRIFYFDIKKERG</sequence>